<gene>
    <name evidence="1" type="ORF">SAMN05216366_103144</name>
</gene>
<organism evidence="1 2">
    <name type="scientific">Selenomonas ruminantium</name>
    <dbReference type="NCBI Taxonomy" id="971"/>
    <lineage>
        <taxon>Bacteria</taxon>
        <taxon>Bacillati</taxon>
        <taxon>Bacillota</taxon>
        <taxon>Negativicutes</taxon>
        <taxon>Selenomonadales</taxon>
        <taxon>Selenomonadaceae</taxon>
        <taxon>Selenomonas</taxon>
    </lineage>
</organism>
<evidence type="ECO:0008006" key="3">
    <source>
        <dbReference type="Google" id="ProtNLM"/>
    </source>
</evidence>
<evidence type="ECO:0000313" key="2">
    <source>
        <dbReference type="Proteomes" id="UP000182412"/>
    </source>
</evidence>
<dbReference type="EMBL" id="FNJQ01000003">
    <property type="protein sequence ID" value="SDO94324.1"/>
    <property type="molecule type" value="Genomic_DNA"/>
</dbReference>
<dbReference type="Proteomes" id="UP000182412">
    <property type="component" value="Unassembled WGS sequence"/>
</dbReference>
<dbReference type="AlphaFoldDB" id="A0A1H0NNN5"/>
<protein>
    <recommendedName>
        <fullName evidence="3">DUF1266 domain-containing protein</fullName>
    </recommendedName>
</protein>
<dbReference type="RefSeq" id="WP_074571343.1">
    <property type="nucleotide sequence ID" value="NZ_FNJQ01000003.1"/>
</dbReference>
<sequence length="313" mass="36397">MEAFSVKALFFAKRGILSRFFNRNKWGEVKFYPEGIFTMSGDKKEYGAKDIYRFHYHFSDENVLDHMLVEMEDDPDGVCRFAVYGEDIYKLYAWCIRQDVFAFGEGMLRVEQPEIRQLIEEAILEQLSVLQYEEESTEEIPEDDLKWEMVDADFRRWICAACAINRLANGWDINEFGGASPDDPLGRELGRQILRGSWEIESRGELIETIQDMAGQKILWQLLRTLQNAGFGYLAGFLTLREALNVALATGQRLQIVTRSWDGLGRAYLRSYRDYLGSGDDYKLRADAFLELQTNENSIYNDVPFDLELKRSW</sequence>
<reference evidence="1 2" key="1">
    <citation type="submission" date="2016-10" db="EMBL/GenBank/DDBJ databases">
        <authorList>
            <person name="de Groot N.N."/>
        </authorList>
    </citation>
    <scope>NUCLEOTIDE SEQUENCE [LARGE SCALE GENOMIC DNA]</scope>
    <source>
        <strain evidence="1 2">S137</strain>
    </source>
</reference>
<accession>A0A1H0NNN5</accession>
<proteinExistence type="predicted"/>
<name>A0A1H0NNN5_SELRU</name>
<evidence type="ECO:0000313" key="1">
    <source>
        <dbReference type="EMBL" id="SDO94324.1"/>
    </source>
</evidence>